<sequence length="73" mass="8110">MIKTGNVEFASVRYCSQLGRNVVLQNCYSESGDCRSDCLNKSLCGYTECGCRNLLLHPSMKMAEDVRRGEIGV</sequence>
<dbReference type="Proteomes" id="UP000824136">
    <property type="component" value="Unassembled WGS sequence"/>
</dbReference>
<reference evidence="1" key="1">
    <citation type="submission" date="2020-10" db="EMBL/GenBank/DDBJ databases">
        <authorList>
            <person name="Gilroy R."/>
        </authorList>
    </citation>
    <scope>NUCLEOTIDE SEQUENCE</scope>
    <source>
        <strain evidence="1">CHK33-4379</strain>
    </source>
</reference>
<proteinExistence type="predicted"/>
<organism evidence="1 2">
    <name type="scientific">Candidatus Faeciplasma pullistercoris</name>
    <dbReference type="NCBI Taxonomy" id="2840800"/>
    <lineage>
        <taxon>Bacteria</taxon>
        <taxon>Bacillati</taxon>
        <taxon>Bacillota</taxon>
        <taxon>Clostridia</taxon>
        <taxon>Eubacteriales</taxon>
        <taxon>Oscillospiraceae</taxon>
        <taxon>Oscillospiraceae incertae sedis</taxon>
        <taxon>Candidatus Faeciplasma</taxon>
    </lineage>
</organism>
<reference evidence="1" key="2">
    <citation type="journal article" date="2021" name="PeerJ">
        <title>Extensive microbial diversity within the chicken gut microbiome revealed by metagenomics and culture.</title>
        <authorList>
            <person name="Gilroy R."/>
            <person name="Ravi A."/>
            <person name="Getino M."/>
            <person name="Pursley I."/>
            <person name="Horton D.L."/>
            <person name="Alikhan N.F."/>
            <person name="Baker D."/>
            <person name="Gharbi K."/>
            <person name="Hall N."/>
            <person name="Watson M."/>
            <person name="Adriaenssens E.M."/>
            <person name="Foster-Nyarko E."/>
            <person name="Jarju S."/>
            <person name="Secka A."/>
            <person name="Antonio M."/>
            <person name="Oren A."/>
            <person name="Chaudhuri R.R."/>
            <person name="La Ragione R."/>
            <person name="Hildebrand F."/>
            <person name="Pallen M.J."/>
        </authorList>
    </citation>
    <scope>NUCLEOTIDE SEQUENCE</scope>
    <source>
        <strain evidence="1">CHK33-4379</strain>
    </source>
</reference>
<evidence type="ECO:0000313" key="2">
    <source>
        <dbReference type="Proteomes" id="UP000824136"/>
    </source>
</evidence>
<gene>
    <name evidence="1" type="ORF">IAC39_00275</name>
</gene>
<accession>A0A9D1GSK3</accession>
<dbReference type="EMBL" id="DVLL01000001">
    <property type="protein sequence ID" value="HIT58152.1"/>
    <property type="molecule type" value="Genomic_DNA"/>
</dbReference>
<comment type="caution">
    <text evidence="1">The sequence shown here is derived from an EMBL/GenBank/DDBJ whole genome shotgun (WGS) entry which is preliminary data.</text>
</comment>
<protein>
    <submittedName>
        <fullName evidence="1">Uncharacterized protein</fullName>
    </submittedName>
</protein>
<name>A0A9D1GSK3_9FIRM</name>
<dbReference type="AlphaFoldDB" id="A0A9D1GSK3"/>
<evidence type="ECO:0000313" key="1">
    <source>
        <dbReference type="EMBL" id="HIT58152.1"/>
    </source>
</evidence>